<evidence type="ECO:0000256" key="4">
    <source>
        <dbReference type="PIRSR" id="PIRSR000429-1"/>
    </source>
</evidence>
<dbReference type="GO" id="GO:0016747">
    <property type="term" value="F:acyltransferase activity, transferring groups other than amino-acyl groups"/>
    <property type="evidence" value="ECO:0007669"/>
    <property type="project" value="InterPro"/>
</dbReference>
<dbReference type="CDD" id="cd00751">
    <property type="entry name" value="thiolase"/>
    <property type="match status" value="1"/>
</dbReference>
<keyword evidence="3 5" id="KW-0012">Acyltransferase</keyword>
<dbReference type="InterPro" id="IPR002155">
    <property type="entry name" value="Thiolase"/>
</dbReference>
<dbReference type="InterPro" id="IPR020616">
    <property type="entry name" value="Thiolase_N"/>
</dbReference>
<evidence type="ECO:0000256" key="3">
    <source>
        <dbReference type="ARBA" id="ARBA00023315"/>
    </source>
</evidence>
<sequence length="403" mass="42558">MSEEAFIYEAIRTPRGKQRNGSLNEVKPLNLVVGLVDELRRRFPDLDENLISDMILGVVSPVGDQGGDIARTAVLAAGLPETTGGVQLNRFCASGLEAVNTAAQKVRSGWDDLVLAGGVESMSRVPMGSDGGAWATDPETNYRIGFVPQGIGADLIATIEGFSREDVDRYALRSQEKAAAAWSGGYFAKSVVPVRDQNGLVILDHDEHMRPDTTLEGLGKLKTAFDGIGEMGGFDDVALTKYHYVEKINHVHTGGNSSGIVDGAALVLVGSEAAGKSQGLTPRARIVATATSGSDPVIMLTGPTPATRKVLDRAGMTIDDIDLFELNEAFASVVLKFQKDLNIPDEKLNVNGGAIAMGHPLGATGAMITGTMVDELERSNARRALITLCIGGGMGVATIIERV</sequence>
<comment type="similarity">
    <text evidence="1 5">Belongs to the thiolase-like superfamily. Thiolase family.</text>
</comment>
<evidence type="ECO:0000313" key="8">
    <source>
        <dbReference type="EMBL" id="KBZ59411.1"/>
    </source>
</evidence>
<dbReference type="PATRIC" id="fig|1324261.3.peg.5017"/>
<dbReference type="PIRSF" id="PIRSF000429">
    <property type="entry name" value="Ac-CoA_Ac_transf"/>
    <property type="match status" value="1"/>
</dbReference>
<dbReference type="Proteomes" id="UP000025947">
    <property type="component" value="Unassembled WGS sequence"/>
</dbReference>
<comment type="caution">
    <text evidence="8">The sequence shown here is derived from an EMBL/GenBank/DDBJ whole genome shotgun (WGS) entry which is preliminary data.</text>
</comment>
<organism evidence="8 9">
    <name type="scientific">Mycobacterium [tuberculosis] TKK-01-0051</name>
    <dbReference type="NCBI Taxonomy" id="1324261"/>
    <lineage>
        <taxon>Bacteria</taxon>
        <taxon>Bacillati</taxon>
        <taxon>Actinomycetota</taxon>
        <taxon>Actinomycetes</taxon>
        <taxon>Mycobacteriales</taxon>
        <taxon>Mycobacteriaceae</taxon>
        <taxon>Mycobacterium</taxon>
        <taxon>Mycobacterium avium complex (MAC)</taxon>
    </lineage>
</organism>
<dbReference type="PANTHER" id="PTHR43365">
    <property type="entry name" value="BLR7806 PROTEIN"/>
    <property type="match status" value="1"/>
</dbReference>
<protein>
    <submittedName>
        <fullName evidence="8">Acyl-CoA thiolase FadA</fullName>
    </submittedName>
</protein>
<dbReference type="AlphaFoldDB" id="A0A051TSU1"/>
<dbReference type="NCBIfam" id="TIGR01930">
    <property type="entry name" value="AcCoA-C-Actrans"/>
    <property type="match status" value="1"/>
</dbReference>
<dbReference type="SUPFAM" id="SSF53901">
    <property type="entry name" value="Thiolase-like"/>
    <property type="match status" value="2"/>
</dbReference>
<dbReference type="EMBL" id="JLXW01000011">
    <property type="protein sequence ID" value="KBZ59411.1"/>
    <property type="molecule type" value="Genomic_DNA"/>
</dbReference>
<feature type="active site" description="Proton acceptor" evidence="4">
    <location>
        <position position="389"/>
    </location>
</feature>
<dbReference type="HOGENOM" id="CLU_031026_2_3_11"/>
<gene>
    <name evidence="8" type="ORF">K875_04972</name>
</gene>
<keyword evidence="2 5" id="KW-0808">Transferase</keyword>
<dbReference type="PANTHER" id="PTHR43365:SF1">
    <property type="entry name" value="ACETYL-COA C-ACYLTRANSFERASE"/>
    <property type="match status" value="1"/>
</dbReference>
<evidence type="ECO:0000259" key="6">
    <source>
        <dbReference type="Pfam" id="PF00108"/>
    </source>
</evidence>
<dbReference type="PROSITE" id="PS00737">
    <property type="entry name" value="THIOLASE_2"/>
    <property type="match status" value="1"/>
</dbReference>
<evidence type="ECO:0000313" key="9">
    <source>
        <dbReference type="Proteomes" id="UP000025947"/>
    </source>
</evidence>
<dbReference type="PROSITE" id="PS00098">
    <property type="entry name" value="THIOLASE_1"/>
    <property type="match status" value="1"/>
</dbReference>
<feature type="domain" description="Thiolase N-terminal" evidence="6">
    <location>
        <begin position="6"/>
        <end position="271"/>
    </location>
</feature>
<dbReference type="RefSeq" id="WP_044487269.1">
    <property type="nucleotide sequence ID" value="NZ_KK328284.1"/>
</dbReference>
<dbReference type="InterPro" id="IPR020617">
    <property type="entry name" value="Thiolase_C"/>
</dbReference>
<dbReference type="Pfam" id="PF02803">
    <property type="entry name" value="Thiolase_C"/>
    <property type="match status" value="1"/>
</dbReference>
<dbReference type="NCBIfam" id="NF006090">
    <property type="entry name" value="PRK08242.1"/>
    <property type="match status" value="1"/>
</dbReference>
<evidence type="ECO:0000256" key="5">
    <source>
        <dbReference type="RuleBase" id="RU003557"/>
    </source>
</evidence>
<accession>A0A051TSU1</accession>
<dbReference type="Gene3D" id="3.40.47.10">
    <property type="match status" value="2"/>
</dbReference>
<dbReference type="InterPro" id="IPR016039">
    <property type="entry name" value="Thiolase-like"/>
</dbReference>
<dbReference type="Pfam" id="PF00108">
    <property type="entry name" value="Thiolase_N"/>
    <property type="match status" value="1"/>
</dbReference>
<feature type="domain" description="Thiolase C-terminal" evidence="7">
    <location>
        <begin position="281"/>
        <end position="402"/>
    </location>
</feature>
<name>A0A051TSU1_9MYCO</name>
<feature type="active site" description="Acyl-thioester intermediate" evidence="4">
    <location>
        <position position="92"/>
    </location>
</feature>
<dbReference type="InterPro" id="IPR020615">
    <property type="entry name" value="Thiolase_acyl_enz_int_AS"/>
</dbReference>
<keyword evidence="9" id="KW-1185">Reference proteome</keyword>
<evidence type="ECO:0000256" key="1">
    <source>
        <dbReference type="ARBA" id="ARBA00010982"/>
    </source>
</evidence>
<evidence type="ECO:0000259" key="7">
    <source>
        <dbReference type="Pfam" id="PF02803"/>
    </source>
</evidence>
<dbReference type="InterPro" id="IPR020613">
    <property type="entry name" value="Thiolase_CS"/>
</dbReference>
<dbReference type="InterPro" id="IPR020610">
    <property type="entry name" value="Thiolase_AS"/>
</dbReference>
<feature type="active site" description="Proton acceptor" evidence="4">
    <location>
        <position position="359"/>
    </location>
</feature>
<evidence type="ECO:0000256" key="2">
    <source>
        <dbReference type="ARBA" id="ARBA00022679"/>
    </source>
</evidence>
<proteinExistence type="inferred from homology"/>
<dbReference type="PROSITE" id="PS00099">
    <property type="entry name" value="THIOLASE_3"/>
    <property type="match status" value="1"/>
</dbReference>
<reference evidence="8 9" key="1">
    <citation type="submission" date="2014-04" db="EMBL/GenBank/DDBJ databases">
        <title>The Genome Sequence of Mycobacterium tuberculosis TKK-01-0051.</title>
        <authorList>
            <consortium name="The Broad Institute Genomics Platform"/>
            <consortium name="The Broad Institute Genome Sequencing Center for Infectious Disease"/>
            <person name="Earl A.M."/>
            <person name="Cohen K."/>
            <person name="Pym A."/>
            <person name="Bishai W."/>
            <person name="Maharaj K."/>
            <person name="Desjardins C."/>
            <person name="Abeel T."/>
            <person name="Young S."/>
            <person name="Zeng Q."/>
            <person name="Gargeya S."/>
            <person name="Abouelleil A."/>
            <person name="Alvarado L."/>
            <person name="Chapman S.B."/>
            <person name="Gainer-Dewar J."/>
            <person name="Goldberg J."/>
            <person name="Griggs A."/>
            <person name="Gujja S."/>
            <person name="Hansen M."/>
            <person name="Howarth C."/>
            <person name="Imamovic A."/>
            <person name="Larimer J."/>
            <person name="Murphy C."/>
            <person name="Naylor J."/>
            <person name="Pearson M."/>
            <person name="Poon T.W."/>
            <person name="Priest M."/>
            <person name="Roberts A."/>
            <person name="Saif S."/>
            <person name="Shea T."/>
            <person name="Sykes S."/>
            <person name="Wortman J."/>
            <person name="Nusbaum C."/>
            <person name="Birren B."/>
        </authorList>
    </citation>
    <scope>NUCLEOTIDE SEQUENCE [LARGE SCALE GENOMIC DNA]</scope>
    <source>
        <strain evidence="8 9">TKK-01-0051</strain>
    </source>
</reference>